<keyword evidence="2" id="KW-1185">Reference proteome</keyword>
<evidence type="ECO:0000313" key="1">
    <source>
        <dbReference type="EMBL" id="UOQ75227.1"/>
    </source>
</evidence>
<proteinExistence type="predicted"/>
<reference evidence="1" key="1">
    <citation type="submission" date="2022-04" db="EMBL/GenBank/DDBJ databases">
        <title>Hymenobacter sp. isolated from the air.</title>
        <authorList>
            <person name="Won M."/>
            <person name="Lee C.-M."/>
            <person name="Woen H.-Y."/>
            <person name="Kwon S.-W."/>
        </authorList>
    </citation>
    <scope>NUCLEOTIDE SEQUENCE</scope>
    <source>
        <strain evidence="1">5116S-3</strain>
        <plasmid evidence="1">unnamed2</plasmid>
    </source>
</reference>
<dbReference type="RefSeq" id="WP_244678560.1">
    <property type="nucleotide sequence ID" value="NZ_CP095048.1"/>
</dbReference>
<geneLocation type="plasmid" evidence="1 2">
    <name>unnamed2</name>
</geneLocation>
<sequence>MAASPYRRFSSICPTVQALVIRLIQEEFTALLNLTAEVPEVAWARAVVLADPILLYCTAQEPAIRLCPESYQQLLACLQQELTSTE</sequence>
<dbReference type="EMBL" id="CP095048">
    <property type="protein sequence ID" value="UOQ75227.1"/>
    <property type="molecule type" value="Genomic_DNA"/>
</dbReference>
<protein>
    <submittedName>
        <fullName evidence="1">Uncharacterized protein</fullName>
    </submittedName>
</protein>
<keyword evidence="1" id="KW-0614">Plasmid</keyword>
<gene>
    <name evidence="1" type="ORF">MUN79_29550</name>
</gene>
<evidence type="ECO:0000313" key="2">
    <source>
        <dbReference type="Proteomes" id="UP000831796"/>
    </source>
</evidence>
<dbReference type="AlphaFoldDB" id="A0A8T9QCK8"/>
<name>A0A8T9QCK8_9BACT</name>
<dbReference type="KEGG" id="hcu:MUN79_29550"/>
<accession>A0A8T9QCK8</accession>
<dbReference type="Proteomes" id="UP000831796">
    <property type="component" value="Plasmid unnamed2"/>
</dbReference>
<organism evidence="1 2">
    <name type="scientific">Hymenobacter cellulosilyticus</name>
    <dbReference type="NCBI Taxonomy" id="2932248"/>
    <lineage>
        <taxon>Bacteria</taxon>
        <taxon>Pseudomonadati</taxon>
        <taxon>Bacteroidota</taxon>
        <taxon>Cytophagia</taxon>
        <taxon>Cytophagales</taxon>
        <taxon>Hymenobacteraceae</taxon>
        <taxon>Hymenobacter</taxon>
    </lineage>
</organism>